<keyword evidence="4" id="KW-1185">Reference proteome</keyword>
<feature type="transmembrane region" description="Helical" evidence="2">
    <location>
        <begin position="76"/>
        <end position="97"/>
    </location>
</feature>
<evidence type="ECO:0000313" key="3">
    <source>
        <dbReference type="EMBL" id="GIH13973.1"/>
    </source>
</evidence>
<evidence type="ECO:0000256" key="2">
    <source>
        <dbReference type="SAM" id="Phobius"/>
    </source>
</evidence>
<accession>A0A8J3QR54</accession>
<feature type="transmembrane region" description="Helical" evidence="2">
    <location>
        <begin position="103"/>
        <end position="122"/>
    </location>
</feature>
<proteinExistence type="predicted"/>
<protein>
    <submittedName>
        <fullName evidence="3">Uncharacterized protein</fullName>
    </submittedName>
</protein>
<feature type="transmembrane region" description="Helical" evidence="2">
    <location>
        <begin position="364"/>
        <end position="382"/>
    </location>
</feature>
<feature type="region of interest" description="Disordered" evidence="1">
    <location>
        <begin position="1"/>
        <end position="21"/>
    </location>
</feature>
<organism evidence="3 4">
    <name type="scientific">Rugosimonospora africana</name>
    <dbReference type="NCBI Taxonomy" id="556532"/>
    <lineage>
        <taxon>Bacteria</taxon>
        <taxon>Bacillati</taxon>
        <taxon>Actinomycetota</taxon>
        <taxon>Actinomycetes</taxon>
        <taxon>Micromonosporales</taxon>
        <taxon>Micromonosporaceae</taxon>
        <taxon>Rugosimonospora</taxon>
    </lineage>
</organism>
<keyword evidence="2" id="KW-1133">Transmembrane helix</keyword>
<reference evidence="3" key="1">
    <citation type="submission" date="2021-01" db="EMBL/GenBank/DDBJ databases">
        <title>Whole genome shotgun sequence of Rugosimonospora africana NBRC 104875.</title>
        <authorList>
            <person name="Komaki H."/>
            <person name="Tamura T."/>
        </authorList>
    </citation>
    <scope>NUCLEOTIDE SEQUENCE</scope>
    <source>
        <strain evidence="3">NBRC 104875</strain>
    </source>
</reference>
<feature type="transmembrane region" description="Helical" evidence="2">
    <location>
        <begin position="266"/>
        <end position="283"/>
    </location>
</feature>
<feature type="transmembrane region" description="Helical" evidence="2">
    <location>
        <begin position="322"/>
        <end position="352"/>
    </location>
</feature>
<feature type="transmembrane region" description="Helical" evidence="2">
    <location>
        <begin position="134"/>
        <end position="154"/>
    </location>
</feature>
<keyword evidence="2" id="KW-0812">Transmembrane</keyword>
<feature type="transmembrane region" description="Helical" evidence="2">
    <location>
        <begin position="402"/>
        <end position="422"/>
    </location>
</feature>
<name>A0A8J3QR54_9ACTN</name>
<evidence type="ECO:0000256" key="1">
    <source>
        <dbReference type="SAM" id="MobiDB-lite"/>
    </source>
</evidence>
<feature type="transmembrane region" description="Helical" evidence="2">
    <location>
        <begin position="238"/>
        <end position="257"/>
    </location>
</feature>
<dbReference type="Proteomes" id="UP000642748">
    <property type="component" value="Unassembled WGS sequence"/>
</dbReference>
<feature type="transmembrane region" description="Helical" evidence="2">
    <location>
        <begin position="466"/>
        <end position="483"/>
    </location>
</feature>
<comment type="caution">
    <text evidence="3">The sequence shown here is derived from an EMBL/GenBank/DDBJ whole genome shotgun (WGS) entry which is preliminary data.</text>
</comment>
<evidence type="ECO:0000313" key="4">
    <source>
        <dbReference type="Proteomes" id="UP000642748"/>
    </source>
</evidence>
<gene>
    <name evidence="3" type="ORF">Raf01_21450</name>
</gene>
<feature type="transmembrane region" description="Helical" evidence="2">
    <location>
        <begin position="28"/>
        <end position="46"/>
    </location>
</feature>
<feature type="transmembrane region" description="Helical" evidence="2">
    <location>
        <begin position="429"/>
        <end position="446"/>
    </location>
</feature>
<dbReference type="AlphaFoldDB" id="A0A8J3QR54"/>
<sequence length="647" mass="69908">MITGNMSTERPPTVPATETSPATGRKRLVPLLVALVASWVVPLLTNLAHVDWLLPPLLLLATASLLRAGRTVLDRLMCAMALVFGATLAAGLLLSVWPWHLAPVGAAGLGGTVLTAVAAVTGRRPQLPRLLRRSDLITLGYAAVCAAVALLPLVRRDLAGRLSLFMHVEDFSRHLMIYDTIRTQGGYLFLHKAQSIGHVYEPGFLTYPQGGHFTYALLENFLESSAVPGNPLTWTSNFIWLHTFGFIAMCLAVLWAAQRVAGPSVGIWRAGALGALITAYLLLDVPITVFDSGYPQEVTSLAVVAMLAGVAIRPIARDREQILLVGALLVAISFTYYLFLPVAGVIALGWLVAYRRRVLPRWRYTLVVGVVSLALAAVPPLLNRSADPGTVLLQNGQAIPVRTHPLWGLGLACVAASILLIARRRRFGVVAAVAVIVVGAFSAGVNKYQAANAGASYFWYKTLHEAIIVILVASGVLAAVLRLPPRLSHRSWWRLVTPVAAAIVAIGSVGYFARGTATSMSEGRRYLTGRTAEPSPAARDTVAVFQRFPHADDKLTVVYMDGQWPQFYTTIYLGIMHHQYGTAEDFAQHIRPWNGKHNLPQIEPLIASSTRPVRVIAKDPQDLADLRAFAATLPSGKLEVVDFNAGG</sequence>
<keyword evidence="2" id="KW-0472">Membrane</keyword>
<dbReference type="EMBL" id="BONZ01000020">
    <property type="protein sequence ID" value="GIH13973.1"/>
    <property type="molecule type" value="Genomic_DNA"/>
</dbReference>
<feature type="transmembrane region" description="Helical" evidence="2">
    <location>
        <begin position="495"/>
        <end position="513"/>
    </location>
</feature>